<evidence type="ECO:0000313" key="2">
    <source>
        <dbReference type="Proteomes" id="UP000192582"/>
    </source>
</evidence>
<keyword evidence="2" id="KW-1185">Reference proteome</keyword>
<name>A0A1W1VR67_9DEIO</name>
<gene>
    <name evidence="1" type="ORF">SAMN00790413_03023</name>
</gene>
<dbReference type="AlphaFoldDB" id="A0A1W1VR67"/>
<reference evidence="1 2" key="1">
    <citation type="submission" date="2017-04" db="EMBL/GenBank/DDBJ databases">
        <authorList>
            <person name="Afonso C.L."/>
            <person name="Miller P.J."/>
            <person name="Scott M.A."/>
            <person name="Spackman E."/>
            <person name="Goraichik I."/>
            <person name="Dimitrov K.M."/>
            <person name="Suarez D.L."/>
            <person name="Swayne D.E."/>
        </authorList>
    </citation>
    <scope>NUCLEOTIDE SEQUENCE [LARGE SCALE GENOMIC DNA]</scope>
    <source>
        <strain evidence="1 2">KR-140</strain>
    </source>
</reference>
<dbReference type="EMBL" id="FWWU01000009">
    <property type="protein sequence ID" value="SMB95837.1"/>
    <property type="molecule type" value="Genomic_DNA"/>
</dbReference>
<sequence>MLSGHNFFMAVFYKYQAGHYNYFWYNSSWIFHK</sequence>
<evidence type="ECO:0000313" key="1">
    <source>
        <dbReference type="EMBL" id="SMB95837.1"/>
    </source>
</evidence>
<dbReference type="Proteomes" id="UP000192582">
    <property type="component" value="Unassembled WGS sequence"/>
</dbReference>
<protein>
    <submittedName>
        <fullName evidence="1">Uncharacterized protein</fullName>
    </submittedName>
</protein>
<proteinExistence type="predicted"/>
<organism evidence="1 2">
    <name type="scientific">Deinococcus hopiensis KR-140</name>
    <dbReference type="NCBI Taxonomy" id="695939"/>
    <lineage>
        <taxon>Bacteria</taxon>
        <taxon>Thermotogati</taxon>
        <taxon>Deinococcota</taxon>
        <taxon>Deinococci</taxon>
        <taxon>Deinococcales</taxon>
        <taxon>Deinococcaceae</taxon>
        <taxon>Deinococcus</taxon>
    </lineage>
</organism>
<accession>A0A1W1VR67</accession>